<dbReference type="EMBL" id="FQWB01000001">
    <property type="protein sequence ID" value="SHF69081.1"/>
    <property type="molecule type" value="Genomic_DNA"/>
</dbReference>
<dbReference type="InterPro" id="IPR002931">
    <property type="entry name" value="Transglutaminase-like"/>
</dbReference>
<proteinExistence type="predicted"/>
<sequence>MTWAGVVKTIYESPDFGNELKERAYFDQDLQKIIENIGAKVDKVDAIFKFVQNKMNWNNKKGYQTDKGVQRAYLDGTGNAAEINFILIAMLNSAGIEANPVLLSTIDHGIPQYPNRTIFNYVIAAVEIDGKQILLDATNKYTTLNIIPLNTINWTGRMVKQDGTSQEIKLVPNSQSRKAISMMVAIDKNGGMSGKYVVQRTDYEALKFREKYAEINKDNYLEKIENDLSGIQISNYNIENSKNLSKPVIENFTFTTDNQCEIIGDKMYINPQLFLAQTQNPFVQEKREFPVCFG</sequence>
<dbReference type="Proteomes" id="UP000184516">
    <property type="component" value="Unassembled WGS sequence"/>
</dbReference>
<evidence type="ECO:0000313" key="3">
    <source>
        <dbReference type="Proteomes" id="UP000184516"/>
    </source>
</evidence>
<keyword evidence="3" id="KW-1185">Reference proteome</keyword>
<dbReference type="AlphaFoldDB" id="A0A1M5DQF3"/>
<dbReference type="InterPro" id="IPR038765">
    <property type="entry name" value="Papain-like_cys_pep_sf"/>
</dbReference>
<dbReference type="Gene3D" id="3.10.620.30">
    <property type="match status" value="1"/>
</dbReference>
<dbReference type="STRING" id="468056.SAMN05443549_10125"/>
<evidence type="ECO:0000313" key="2">
    <source>
        <dbReference type="EMBL" id="SHF69081.1"/>
    </source>
</evidence>
<evidence type="ECO:0000259" key="1">
    <source>
        <dbReference type="Pfam" id="PF01841"/>
    </source>
</evidence>
<organism evidence="2 3">
    <name type="scientific">Flavobacterium fluvii</name>
    <dbReference type="NCBI Taxonomy" id="468056"/>
    <lineage>
        <taxon>Bacteria</taxon>
        <taxon>Pseudomonadati</taxon>
        <taxon>Bacteroidota</taxon>
        <taxon>Flavobacteriia</taxon>
        <taxon>Flavobacteriales</taxon>
        <taxon>Flavobacteriaceae</taxon>
        <taxon>Flavobacterium</taxon>
    </lineage>
</organism>
<feature type="domain" description="Transglutaminase-like" evidence="1">
    <location>
        <begin position="31"/>
        <end position="103"/>
    </location>
</feature>
<protein>
    <submittedName>
        <fullName evidence="2">Transglutaminase-like superfamily protein</fullName>
    </submittedName>
</protein>
<name>A0A1M5DQF3_9FLAO</name>
<accession>A0A1M5DQF3</accession>
<dbReference type="Pfam" id="PF01841">
    <property type="entry name" value="Transglut_core"/>
    <property type="match status" value="1"/>
</dbReference>
<gene>
    <name evidence="2" type="ORF">SAMN05443549_10125</name>
</gene>
<reference evidence="3" key="1">
    <citation type="submission" date="2016-11" db="EMBL/GenBank/DDBJ databases">
        <authorList>
            <person name="Varghese N."/>
            <person name="Submissions S."/>
        </authorList>
    </citation>
    <scope>NUCLEOTIDE SEQUENCE [LARGE SCALE GENOMIC DNA]</scope>
    <source>
        <strain evidence="3">DSM 19978</strain>
    </source>
</reference>
<dbReference type="SUPFAM" id="SSF54001">
    <property type="entry name" value="Cysteine proteinases"/>
    <property type="match status" value="1"/>
</dbReference>